<dbReference type="EMBL" id="JAQQWP010000009">
    <property type="protein sequence ID" value="KAK8100155.1"/>
    <property type="molecule type" value="Genomic_DNA"/>
</dbReference>
<organism evidence="2 3">
    <name type="scientific">Apiospora kogelbergensis</name>
    <dbReference type="NCBI Taxonomy" id="1337665"/>
    <lineage>
        <taxon>Eukaryota</taxon>
        <taxon>Fungi</taxon>
        <taxon>Dikarya</taxon>
        <taxon>Ascomycota</taxon>
        <taxon>Pezizomycotina</taxon>
        <taxon>Sordariomycetes</taxon>
        <taxon>Xylariomycetidae</taxon>
        <taxon>Amphisphaeriales</taxon>
        <taxon>Apiosporaceae</taxon>
        <taxon>Apiospora</taxon>
    </lineage>
</organism>
<protein>
    <recommendedName>
        <fullName evidence="1">2EXR domain-containing protein</fullName>
    </recommendedName>
</protein>
<dbReference type="AlphaFoldDB" id="A0AAW0QAD8"/>
<reference evidence="2 3" key="1">
    <citation type="submission" date="2023-01" db="EMBL/GenBank/DDBJ databases">
        <title>Analysis of 21 Apiospora genomes using comparative genomics revels a genus with tremendous synthesis potential of carbohydrate active enzymes and secondary metabolites.</title>
        <authorList>
            <person name="Sorensen T."/>
        </authorList>
    </citation>
    <scope>NUCLEOTIDE SEQUENCE [LARGE SCALE GENOMIC DNA]</scope>
    <source>
        <strain evidence="2 3">CBS 117206</strain>
    </source>
</reference>
<comment type="caution">
    <text evidence="2">The sequence shown here is derived from an EMBL/GenBank/DDBJ whole genome shotgun (WGS) entry which is preliminary data.</text>
</comment>
<evidence type="ECO:0000313" key="3">
    <source>
        <dbReference type="Proteomes" id="UP001392437"/>
    </source>
</evidence>
<proteinExistence type="predicted"/>
<dbReference type="InterPro" id="IPR045518">
    <property type="entry name" value="2EXR"/>
</dbReference>
<dbReference type="PANTHER" id="PTHR35910:SF1">
    <property type="entry name" value="2EXR DOMAIN-CONTAINING PROTEIN"/>
    <property type="match status" value="1"/>
</dbReference>
<feature type="domain" description="2EXR" evidence="1">
    <location>
        <begin position="12"/>
        <end position="96"/>
    </location>
</feature>
<dbReference type="Proteomes" id="UP001392437">
    <property type="component" value="Unassembled WGS sequence"/>
</dbReference>
<sequence>MGDGLSQTPSEFHLFPRLPPEVRHRIWNMSVKPQEIEMPKWLRLRRHFFKQPALLQACPESRGYLASYGGYVKSFWSTAQGYGGAYRWVNFDVDMVCLPLYTQLYNFRDSNLVQNLVMREEEQLRPLFKDCGRRLRTMPALRNVDCTPPEALEIEWWIDWAHLFESLYGAEAEPVTFRLRIFRPRRIVKEEAGSERVVLAELNPDNYLELCRATGFEPSRHMATLQMHTLLTWCSLNTVTSSSHFHGKE</sequence>
<name>A0AAW0QAD8_9PEZI</name>
<accession>A0AAW0QAD8</accession>
<evidence type="ECO:0000313" key="2">
    <source>
        <dbReference type="EMBL" id="KAK8100155.1"/>
    </source>
</evidence>
<evidence type="ECO:0000259" key="1">
    <source>
        <dbReference type="Pfam" id="PF20150"/>
    </source>
</evidence>
<dbReference type="PANTHER" id="PTHR35910">
    <property type="entry name" value="2EXR DOMAIN-CONTAINING PROTEIN"/>
    <property type="match status" value="1"/>
</dbReference>
<gene>
    <name evidence="2" type="ORF">PG999_010529</name>
</gene>
<keyword evidence="3" id="KW-1185">Reference proteome</keyword>
<dbReference type="Pfam" id="PF20150">
    <property type="entry name" value="2EXR"/>
    <property type="match status" value="1"/>
</dbReference>